<evidence type="ECO:0000313" key="1">
    <source>
        <dbReference type="EMBL" id="PKI67140.1"/>
    </source>
</evidence>
<gene>
    <name evidence="1" type="ORF">CRG98_012468</name>
</gene>
<dbReference type="EMBL" id="PGOL01000637">
    <property type="protein sequence ID" value="PKI67140.1"/>
    <property type="molecule type" value="Genomic_DNA"/>
</dbReference>
<dbReference type="Proteomes" id="UP000233551">
    <property type="component" value="Unassembled WGS sequence"/>
</dbReference>
<protein>
    <submittedName>
        <fullName evidence="1">Uncharacterized protein</fullName>
    </submittedName>
</protein>
<organism evidence="1 2">
    <name type="scientific">Punica granatum</name>
    <name type="common">Pomegranate</name>
    <dbReference type="NCBI Taxonomy" id="22663"/>
    <lineage>
        <taxon>Eukaryota</taxon>
        <taxon>Viridiplantae</taxon>
        <taxon>Streptophyta</taxon>
        <taxon>Embryophyta</taxon>
        <taxon>Tracheophyta</taxon>
        <taxon>Spermatophyta</taxon>
        <taxon>Magnoliopsida</taxon>
        <taxon>eudicotyledons</taxon>
        <taxon>Gunneridae</taxon>
        <taxon>Pentapetalae</taxon>
        <taxon>rosids</taxon>
        <taxon>malvids</taxon>
        <taxon>Myrtales</taxon>
        <taxon>Lythraceae</taxon>
        <taxon>Punica</taxon>
    </lineage>
</organism>
<accession>A0A2I0KFR4</accession>
<comment type="caution">
    <text evidence="1">The sequence shown here is derived from an EMBL/GenBank/DDBJ whole genome shotgun (WGS) entry which is preliminary data.</text>
</comment>
<evidence type="ECO:0000313" key="2">
    <source>
        <dbReference type="Proteomes" id="UP000233551"/>
    </source>
</evidence>
<name>A0A2I0KFR4_PUNGR</name>
<sequence>MVDEAIHNHSNAEEQEVEAIQAREQRIERMEQTFEQRLERRLDQRFEELRVMLSALGLRAGQNAEDGRRTYRVVPREEPIVRHVSTNRTLRVDAGPYQDGGYDQVVNYCDSGRFQWDPGDNHPSRIPIFDGRMIEEKISNRNHGNEKEDERPMPIDCKEEKIKKVSKIVESPKKEDDIEVKSELTIESHELPILIVKNSYFEEKFPNVSSVLTFPHMEFEVVVNQDPSIRAIQLYGDYNTQSTSKARGRAFHKWGRMTRRIFSPYLYQQAQV</sequence>
<dbReference type="AlphaFoldDB" id="A0A2I0KFR4"/>
<reference evidence="1 2" key="1">
    <citation type="submission" date="2017-11" db="EMBL/GenBank/DDBJ databases">
        <title>De-novo sequencing of pomegranate (Punica granatum L.) genome.</title>
        <authorList>
            <person name="Akparov Z."/>
            <person name="Amiraslanov A."/>
            <person name="Hajiyeva S."/>
            <person name="Abbasov M."/>
            <person name="Kaur K."/>
            <person name="Hamwieh A."/>
            <person name="Solovyev V."/>
            <person name="Salamov A."/>
            <person name="Braich B."/>
            <person name="Kosarev P."/>
            <person name="Mahmoud A."/>
            <person name="Hajiyev E."/>
            <person name="Babayeva S."/>
            <person name="Izzatullayeva V."/>
            <person name="Mammadov A."/>
            <person name="Mammadov A."/>
            <person name="Sharifova S."/>
            <person name="Ojaghi J."/>
            <person name="Eynullazada K."/>
            <person name="Bayramov B."/>
            <person name="Abdulazimova A."/>
            <person name="Shahmuradov I."/>
        </authorList>
    </citation>
    <scope>NUCLEOTIDE SEQUENCE [LARGE SCALE GENOMIC DNA]</scope>
    <source>
        <strain evidence="2">cv. AG2017</strain>
        <tissue evidence="1">Leaf</tissue>
    </source>
</reference>
<proteinExistence type="predicted"/>
<keyword evidence="2" id="KW-1185">Reference proteome</keyword>